<gene>
    <name evidence="2" type="ORF">WA1_18955</name>
</gene>
<dbReference type="SUPFAM" id="SSF54616">
    <property type="entry name" value="DNA-binding domain of Mlu1-box binding protein MBP1"/>
    <property type="match status" value="1"/>
</dbReference>
<accession>A0A139XBQ8</accession>
<dbReference type="InterPro" id="IPR017880">
    <property type="entry name" value="KilA_N"/>
</dbReference>
<feature type="domain" description="KilA-N" evidence="1">
    <location>
        <begin position="9"/>
        <end position="116"/>
    </location>
</feature>
<dbReference type="GO" id="GO:0003677">
    <property type="term" value="F:DNA binding"/>
    <property type="evidence" value="ECO:0007669"/>
    <property type="project" value="InterPro"/>
</dbReference>
<dbReference type="AlphaFoldDB" id="A0A139XBQ8"/>
<sequence length="281" mass="30854">MNLLTHDWNGNPITQLTTETAIAKFTIPATYVNATQMCRAHNKQFNDYARLDSTKTYWEALSTETGIPVSGLVVSIKGGNNKQAQGTWTHPEIAIDLAQWVNVEFRIWANRALRKLMTGEIITTPTPATPEPVPTLPPAPEEIAQVIDLMLGKTDLHPNLIAGVKGSAIAKLHPQLLPAIEAAKTLLPVPIESELVRPTALGEKLAEKTGEKWSAIRVNKTLIDRGFQIKNPDGKNPDYLPTEKGKEHSQLVVDTAKGHGKTIQSLQWHLSVLDALEANDH</sequence>
<dbReference type="InterPro" id="IPR018004">
    <property type="entry name" value="KilA/APSES_HTH"/>
</dbReference>
<reference evidence="2 3" key="1">
    <citation type="journal article" date="2013" name="Genome Biol. Evol.">
        <title>Genomes of Stigonematalean cyanobacteria (subsection V) and the evolution of oxygenic photosynthesis from prokaryotes to plastids.</title>
        <authorList>
            <person name="Dagan T."/>
            <person name="Roettger M."/>
            <person name="Stucken K."/>
            <person name="Landan G."/>
            <person name="Koch R."/>
            <person name="Major P."/>
            <person name="Gould S.B."/>
            <person name="Goremykin V.V."/>
            <person name="Rippka R."/>
            <person name="Tandeau de Marsac N."/>
            <person name="Gugger M."/>
            <person name="Lockhart P.J."/>
            <person name="Allen J.F."/>
            <person name="Brune I."/>
            <person name="Maus I."/>
            <person name="Puhler A."/>
            <person name="Martin W.F."/>
        </authorList>
    </citation>
    <scope>NUCLEOTIDE SEQUENCE [LARGE SCALE GENOMIC DNA]</scope>
    <source>
        <strain evidence="2 3">PCC 7110</strain>
    </source>
</reference>
<dbReference type="InterPro" id="IPR036887">
    <property type="entry name" value="HTH_APSES_sf"/>
</dbReference>
<dbReference type="OrthoDB" id="6966367at2"/>
<keyword evidence="3" id="KW-1185">Reference proteome</keyword>
<comment type="caution">
    <text evidence="2">The sequence shown here is derived from an EMBL/GenBank/DDBJ whole genome shotgun (WGS) entry which is preliminary data.</text>
</comment>
<dbReference type="Proteomes" id="UP000076925">
    <property type="component" value="Unassembled WGS sequence"/>
</dbReference>
<evidence type="ECO:0000259" key="1">
    <source>
        <dbReference type="PROSITE" id="PS51301"/>
    </source>
</evidence>
<organism evidence="2 3">
    <name type="scientific">Scytonema hofmannii PCC 7110</name>
    <dbReference type="NCBI Taxonomy" id="128403"/>
    <lineage>
        <taxon>Bacteria</taxon>
        <taxon>Bacillati</taxon>
        <taxon>Cyanobacteriota</taxon>
        <taxon>Cyanophyceae</taxon>
        <taxon>Nostocales</taxon>
        <taxon>Scytonemataceae</taxon>
        <taxon>Scytonema</taxon>
    </lineage>
</organism>
<dbReference type="PROSITE" id="PS51301">
    <property type="entry name" value="KILA_N"/>
    <property type="match status" value="1"/>
</dbReference>
<evidence type="ECO:0000313" key="3">
    <source>
        <dbReference type="Proteomes" id="UP000076925"/>
    </source>
</evidence>
<dbReference type="Pfam" id="PF04383">
    <property type="entry name" value="KilA-N"/>
    <property type="match status" value="1"/>
</dbReference>
<name>A0A139XBQ8_9CYAN</name>
<proteinExistence type="predicted"/>
<dbReference type="RefSeq" id="WP_017741999.1">
    <property type="nucleotide sequence ID" value="NZ_KQ976354.1"/>
</dbReference>
<protein>
    <recommendedName>
        <fullName evidence="1">KilA-N domain-containing protein</fullName>
    </recommendedName>
</protein>
<dbReference type="SMART" id="SM01252">
    <property type="entry name" value="KilA-N"/>
    <property type="match status" value="1"/>
</dbReference>
<evidence type="ECO:0000313" key="2">
    <source>
        <dbReference type="EMBL" id="KYC42083.1"/>
    </source>
</evidence>
<dbReference type="EMBL" id="ANNX02000020">
    <property type="protein sequence ID" value="KYC42083.1"/>
    <property type="molecule type" value="Genomic_DNA"/>
</dbReference>
<dbReference type="STRING" id="128403.WA1_18955"/>